<accession>A0ABT4XWR4</accession>
<dbReference type="InterPro" id="IPR001123">
    <property type="entry name" value="LeuE-type"/>
</dbReference>
<evidence type="ECO:0000313" key="7">
    <source>
        <dbReference type="EMBL" id="MDA7426405.1"/>
    </source>
</evidence>
<evidence type="ECO:0000256" key="5">
    <source>
        <dbReference type="ARBA" id="ARBA00023136"/>
    </source>
</evidence>
<keyword evidence="4 6" id="KW-1133">Transmembrane helix</keyword>
<dbReference type="PIRSF" id="PIRSF006324">
    <property type="entry name" value="LeuE"/>
    <property type="match status" value="1"/>
</dbReference>
<protein>
    <submittedName>
        <fullName evidence="7">LysE family translocator</fullName>
    </submittedName>
</protein>
<sequence>MIDTLLHMDPVLIGAFLSAGLLLNLTPGADVAFAVASGAQGGAPAGVAAAAGITLGSLCHTCLAAFGLAAVLAAQPAAYDVIRWAGAVYLLWLAWRAWQSAQMQTGATDVKTAVSWSLRGAFLRGTLTNLLNPKVALFQLAFLPQFADPMSGPIWQQMVLLGLLFALTGFFVTAAYGALAGRFAAALRQRGAALNRLCAIVFAGLAARLALS</sequence>
<gene>
    <name evidence="7" type="ORF">PFY00_16850</name>
</gene>
<proteinExistence type="predicted"/>
<dbReference type="EMBL" id="JAQIOY010000009">
    <property type="protein sequence ID" value="MDA7426405.1"/>
    <property type="molecule type" value="Genomic_DNA"/>
</dbReference>
<dbReference type="Proteomes" id="UP001210720">
    <property type="component" value="Unassembled WGS sequence"/>
</dbReference>
<comment type="subcellular location">
    <subcellularLocation>
        <location evidence="1">Cell membrane</location>
        <topology evidence="1">Multi-pass membrane protein</topology>
    </subcellularLocation>
</comment>
<feature type="transmembrane region" description="Helical" evidence="6">
    <location>
        <begin position="158"/>
        <end position="181"/>
    </location>
</feature>
<evidence type="ECO:0000313" key="8">
    <source>
        <dbReference type="Proteomes" id="UP001210720"/>
    </source>
</evidence>
<evidence type="ECO:0000256" key="6">
    <source>
        <dbReference type="SAM" id="Phobius"/>
    </source>
</evidence>
<evidence type="ECO:0000256" key="4">
    <source>
        <dbReference type="ARBA" id="ARBA00022989"/>
    </source>
</evidence>
<evidence type="ECO:0000256" key="3">
    <source>
        <dbReference type="ARBA" id="ARBA00022692"/>
    </source>
</evidence>
<keyword evidence="5 6" id="KW-0472">Membrane</keyword>
<dbReference type="PANTHER" id="PTHR30086:SF20">
    <property type="entry name" value="ARGININE EXPORTER PROTEIN ARGO-RELATED"/>
    <property type="match status" value="1"/>
</dbReference>
<dbReference type="RefSeq" id="WP_271433761.1">
    <property type="nucleotide sequence ID" value="NZ_JAQIOY010000009.1"/>
</dbReference>
<keyword evidence="2" id="KW-1003">Cell membrane</keyword>
<dbReference type="PANTHER" id="PTHR30086">
    <property type="entry name" value="ARGININE EXPORTER PROTEIN ARGO"/>
    <property type="match status" value="1"/>
</dbReference>
<reference evidence="7 8" key="1">
    <citation type="submission" date="2023-01" db="EMBL/GenBank/DDBJ databases">
        <title>Thalassococcus onchidii sp. nov., isolated from a marine invertebrate from the South China Sea.</title>
        <authorList>
            <person name="Xu S."/>
            <person name="Liu Z."/>
            <person name="Xu Y."/>
        </authorList>
    </citation>
    <scope>NUCLEOTIDE SEQUENCE [LARGE SCALE GENOMIC DNA]</scope>
    <source>
        <strain evidence="7 8">KCTC 32084</strain>
    </source>
</reference>
<comment type="caution">
    <text evidence="7">The sequence shown here is derived from an EMBL/GenBank/DDBJ whole genome shotgun (WGS) entry which is preliminary data.</text>
</comment>
<feature type="transmembrane region" description="Helical" evidence="6">
    <location>
        <begin position="193"/>
        <end position="211"/>
    </location>
</feature>
<dbReference type="Pfam" id="PF01810">
    <property type="entry name" value="LysE"/>
    <property type="match status" value="1"/>
</dbReference>
<organism evidence="7 8">
    <name type="scientific">Thalassococcus lentus</name>
    <dbReference type="NCBI Taxonomy" id="1210524"/>
    <lineage>
        <taxon>Bacteria</taxon>
        <taxon>Pseudomonadati</taxon>
        <taxon>Pseudomonadota</taxon>
        <taxon>Alphaproteobacteria</taxon>
        <taxon>Rhodobacterales</taxon>
        <taxon>Roseobacteraceae</taxon>
        <taxon>Thalassococcus</taxon>
    </lineage>
</organism>
<evidence type="ECO:0000256" key="1">
    <source>
        <dbReference type="ARBA" id="ARBA00004651"/>
    </source>
</evidence>
<feature type="transmembrane region" description="Helical" evidence="6">
    <location>
        <begin position="51"/>
        <end position="74"/>
    </location>
</feature>
<keyword evidence="3 6" id="KW-0812">Transmembrane</keyword>
<evidence type="ECO:0000256" key="2">
    <source>
        <dbReference type="ARBA" id="ARBA00022475"/>
    </source>
</evidence>
<keyword evidence="8" id="KW-1185">Reference proteome</keyword>
<name>A0ABT4XWR4_9RHOB</name>